<dbReference type="InterPro" id="IPR003960">
    <property type="entry name" value="ATPase_AAA_CS"/>
</dbReference>
<organism evidence="6 7">
    <name type="scientific">Ignelater luminosus</name>
    <name type="common">Cucubano</name>
    <name type="synonym">Pyrophorus luminosus</name>
    <dbReference type="NCBI Taxonomy" id="2038154"/>
    <lineage>
        <taxon>Eukaryota</taxon>
        <taxon>Metazoa</taxon>
        <taxon>Ecdysozoa</taxon>
        <taxon>Arthropoda</taxon>
        <taxon>Hexapoda</taxon>
        <taxon>Insecta</taxon>
        <taxon>Pterygota</taxon>
        <taxon>Neoptera</taxon>
        <taxon>Endopterygota</taxon>
        <taxon>Coleoptera</taxon>
        <taxon>Polyphaga</taxon>
        <taxon>Elateriformia</taxon>
        <taxon>Elateroidea</taxon>
        <taxon>Elateridae</taxon>
        <taxon>Agrypninae</taxon>
        <taxon>Pyrophorini</taxon>
        <taxon>Ignelater</taxon>
    </lineage>
</organism>
<evidence type="ECO:0000256" key="1">
    <source>
        <dbReference type="ARBA" id="ARBA00006914"/>
    </source>
</evidence>
<dbReference type="PANTHER" id="PTHR23069:SF0">
    <property type="entry name" value="TAT-BINDING HOMOLOG 7"/>
    <property type="match status" value="1"/>
</dbReference>
<keyword evidence="3 4" id="KW-0067">ATP-binding</keyword>
<dbReference type="AlphaFoldDB" id="A0A8K0DP37"/>
<evidence type="ECO:0000313" key="7">
    <source>
        <dbReference type="Proteomes" id="UP000801492"/>
    </source>
</evidence>
<dbReference type="Pfam" id="PF00004">
    <property type="entry name" value="AAA"/>
    <property type="match status" value="1"/>
</dbReference>
<dbReference type="OrthoDB" id="5421at2759"/>
<keyword evidence="2 4" id="KW-0547">Nucleotide-binding</keyword>
<comment type="similarity">
    <text evidence="1 4">Belongs to the AAA ATPase family.</text>
</comment>
<evidence type="ECO:0000256" key="2">
    <source>
        <dbReference type="ARBA" id="ARBA00022741"/>
    </source>
</evidence>
<evidence type="ECO:0000256" key="4">
    <source>
        <dbReference type="RuleBase" id="RU003651"/>
    </source>
</evidence>
<dbReference type="EMBL" id="VTPC01000907">
    <property type="protein sequence ID" value="KAF2903910.1"/>
    <property type="molecule type" value="Genomic_DNA"/>
</dbReference>
<dbReference type="GO" id="GO:0005634">
    <property type="term" value="C:nucleus"/>
    <property type="evidence" value="ECO:0007669"/>
    <property type="project" value="TreeGrafter"/>
</dbReference>
<name>A0A8K0DP37_IGNLU</name>
<protein>
    <recommendedName>
        <fullName evidence="5">ATPase AAA-type core domain-containing protein</fullName>
    </recommendedName>
</protein>
<dbReference type="PANTHER" id="PTHR23069">
    <property type="entry name" value="AAA DOMAIN-CONTAINING"/>
    <property type="match status" value="1"/>
</dbReference>
<accession>A0A8K0DP37</accession>
<dbReference type="InterPro" id="IPR027417">
    <property type="entry name" value="P-loop_NTPase"/>
</dbReference>
<comment type="caution">
    <text evidence="6">The sequence shown here is derived from an EMBL/GenBank/DDBJ whole genome shotgun (WGS) entry which is preliminary data.</text>
</comment>
<gene>
    <name evidence="6" type="ORF">ILUMI_02271</name>
</gene>
<dbReference type="GO" id="GO:0016887">
    <property type="term" value="F:ATP hydrolysis activity"/>
    <property type="evidence" value="ECO:0007669"/>
    <property type="project" value="InterPro"/>
</dbReference>
<dbReference type="Gene3D" id="1.10.8.60">
    <property type="match status" value="1"/>
</dbReference>
<dbReference type="GO" id="GO:0042393">
    <property type="term" value="F:histone binding"/>
    <property type="evidence" value="ECO:0007669"/>
    <property type="project" value="TreeGrafter"/>
</dbReference>
<dbReference type="Proteomes" id="UP000801492">
    <property type="component" value="Unassembled WGS sequence"/>
</dbReference>
<dbReference type="SUPFAM" id="SSF52540">
    <property type="entry name" value="P-loop containing nucleoside triphosphate hydrolases"/>
    <property type="match status" value="2"/>
</dbReference>
<evidence type="ECO:0000256" key="3">
    <source>
        <dbReference type="ARBA" id="ARBA00022840"/>
    </source>
</evidence>
<dbReference type="InterPro" id="IPR003959">
    <property type="entry name" value="ATPase_AAA_core"/>
</dbReference>
<feature type="domain" description="ATPase AAA-type core" evidence="5">
    <location>
        <begin position="5"/>
        <end position="83"/>
    </location>
</feature>
<dbReference type="PROSITE" id="PS00674">
    <property type="entry name" value="AAA"/>
    <property type="match status" value="1"/>
</dbReference>
<proteinExistence type="inferred from homology"/>
<dbReference type="InterPro" id="IPR045199">
    <property type="entry name" value="ATAD2-like"/>
</dbReference>
<dbReference type="GO" id="GO:0003682">
    <property type="term" value="F:chromatin binding"/>
    <property type="evidence" value="ECO:0007669"/>
    <property type="project" value="TreeGrafter"/>
</dbReference>
<dbReference type="Gene3D" id="3.40.50.300">
    <property type="entry name" value="P-loop containing nucleotide triphosphate hydrolases"/>
    <property type="match status" value="3"/>
</dbReference>
<sequence length="301" mass="33401">MDWRSRRKLMELFNKAAKHWPSIIFSDELDGLVLPCSQENDQIHCSVVTTVLALMDGLSNTPDVVVIGATNRVAIDSALRQQRVVFSSSCTSARKEILQKFLGAIIDFSKVGGLNNHIRLLREIIVLPLIYADLYFHFNIKAPRGVLFYGSSVTGKTLVASVLDGLSNTPGVVVIGATNRVNAIDSALRRQRVIFSSNICKERDFTKFLGVYASKQELNMHLVPALLQALEHLPIEVADVNAMVEKIILIQHNSASVFLISFTQTSAIIFLKNLRTYGVKKEHSLVASSLNCICQKPSFFI</sequence>
<keyword evidence="7" id="KW-1185">Reference proteome</keyword>
<dbReference type="GO" id="GO:0006334">
    <property type="term" value="P:nucleosome assembly"/>
    <property type="evidence" value="ECO:0007669"/>
    <property type="project" value="TreeGrafter"/>
</dbReference>
<dbReference type="GO" id="GO:0005524">
    <property type="term" value="F:ATP binding"/>
    <property type="evidence" value="ECO:0007669"/>
    <property type="project" value="UniProtKB-KW"/>
</dbReference>
<reference evidence="6" key="1">
    <citation type="submission" date="2019-08" db="EMBL/GenBank/DDBJ databases">
        <title>The genome of the North American firefly Photinus pyralis.</title>
        <authorList>
            <consortium name="Photinus pyralis genome working group"/>
            <person name="Fallon T.R."/>
            <person name="Sander Lower S.E."/>
            <person name="Weng J.-K."/>
        </authorList>
    </citation>
    <scope>NUCLEOTIDE SEQUENCE</scope>
    <source>
        <strain evidence="6">TRF0915ILg1</strain>
        <tissue evidence="6">Whole body</tissue>
    </source>
</reference>
<evidence type="ECO:0000259" key="5">
    <source>
        <dbReference type="Pfam" id="PF00004"/>
    </source>
</evidence>
<dbReference type="GO" id="GO:0006337">
    <property type="term" value="P:nucleosome disassembly"/>
    <property type="evidence" value="ECO:0007669"/>
    <property type="project" value="TreeGrafter"/>
</dbReference>
<evidence type="ECO:0000313" key="6">
    <source>
        <dbReference type="EMBL" id="KAF2903910.1"/>
    </source>
</evidence>
<dbReference type="GO" id="GO:0045815">
    <property type="term" value="P:transcription initiation-coupled chromatin remodeling"/>
    <property type="evidence" value="ECO:0007669"/>
    <property type="project" value="TreeGrafter"/>
</dbReference>